<evidence type="ECO:0000259" key="9">
    <source>
        <dbReference type="Pfam" id="PF12340"/>
    </source>
</evidence>
<dbReference type="EMBL" id="KQ964271">
    <property type="protein sequence ID" value="KXJ86074.1"/>
    <property type="molecule type" value="Genomic_DNA"/>
</dbReference>
<dbReference type="EC" id="3.4.19.12" evidence="2"/>
<dbReference type="InterPro" id="IPR051346">
    <property type="entry name" value="OTU_Deubiquitinase"/>
</dbReference>
<dbReference type="Proteomes" id="UP000070501">
    <property type="component" value="Unassembled WGS sequence"/>
</dbReference>
<dbReference type="PANTHER" id="PTHR13367">
    <property type="entry name" value="UBIQUITIN THIOESTERASE"/>
    <property type="match status" value="1"/>
</dbReference>
<feature type="region of interest" description="Disordered" evidence="8">
    <location>
        <begin position="2860"/>
        <end position="2889"/>
    </location>
</feature>
<evidence type="ECO:0000256" key="2">
    <source>
        <dbReference type="ARBA" id="ARBA00012759"/>
    </source>
</evidence>
<dbReference type="OrthoDB" id="3182339at2759"/>
<dbReference type="InterPro" id="IPR022099">
    <property type="entry name" value="DUF3638"/>
</dbReference>
<evidence type="ECO:0000259" key="10">
    <source>
        <dbReference type="Pfam" id="PF12359"/>
    </source>
</evidence>
<dbReference type="GO" id="GO:0006508">
    <property type="term" value="P:proteolysis"/>
    <property type="evidence" value="ECO:0007669"/>
    <property type="project" value="UniProtKB-KW"/>
</dbReference>
<keyword evidence="4" id="KW-0833">Ubl conjugation pathway</keyword>
<dbReference type="STRING" id="196109.A0A136IMK7"/>
<evidence type="ECO:0000256" key="6">
    <source>
        <dbReference type="ARBA" id="ARBA00022807"/>
    </source>
</evidence>
<protein>
    <recommendedName>
        <fullName evidence="2">ubiquitinyl hydrolase 1</fullName>
        <ecNumber evidence="2">3.4.19.12</ecNumber>
    </recommendedName>
</protein>
<feature type="domain" description="DUF3645" evidence="10">
    <location>
        <begin position="2391"/>
        <end position="2419"/>
    </location>
</feature>
<feature type="coiled-coil region" evidence="7">
    <location>
        <begin position="579"/>
        <end position="618"/>
    </location>
</feature>
<evidence type="ECO:0000256" key="1">
    <source>
        <dbReference type="ARBA" id="ARBA00000707"/>
    </source>
</evidence>
<keyword evidence="5" id="KW-0378">Hydrolase</keyword>
<feature type="region of interest" description="Disordered" evidence="8">
    <location>
        <begin position="2815"/>
        <end position="2838"/>
    </location>
</feature>
<evidence type="ECO:0000256" key="3">
    <source>
        <dbReference type="ARBA" id="ARBA00022670"/>
    </source>
</evidence>
<dbReference type="InParanoid" id="A0A136IMK7"/>
<keyword evidence="6" id="KW-0788">Thiol protease</keyword>
<dbReference type="InterPro" id="IPR046541">
    <property type="entry name" value="DUF6606"/>
</dbReference>
<evidence type="ECO:0000256" key="5">
    <source>
        <dbReference type="ARBA" id="ARBA00022801"/>
    </source>
</evidence>
<name>A0A136IMK7_9PEZI</name>
<proteinExistence type="predicted"/>
<dbReference type="InterPro" id="IPR022105">
    <property type="entry name" value="DUF3645"/>
</dbReference>
<evidence type="ECO:0000313" key="12">
    <source>
        <dbReference type="EMBL" id="KXJ86074.1"/>
    </source>
</evidence>
<accession>A0A136IMK7</accession>
<dbReference type="Pfam" id="PF12340">
    <property type="entry name" value="DUF3638"/>
    <property type="match status" value="1"/>
</dbReference>
<evidence type="ECO:0000259" key="11">
    <source>
        <dbReference type="Pfam" id="PF20255"/>
    </source>
</evidence>
<dbReference type="PANTHER" id="PTHR13367:SF34">
    <property type="match status" value="1"/>
</dbReference>
<keyword evidence="7" id="KW-0175">Coiled coil</keyword>
<organism evidence="12 13">
    <name type="scientific">Microdochium bolleyi</name>
    <dbReference type="NCBI Taxonomy" id="196109"/>
    <lineage>
        <taxon>Eukaryota</taxon>
        <taxon>Fungi</taxon>
        <taxon>Dikarya</taxon>
        <taxon>Ascomycota</taxon>
        <taxon>Pezizomycotina</taxon>
        <taxon>Sordariomycetes</taxon>
        <taxon>Xylariomycetidae</taxon>
        <taxon>Xylariales</taxon>
        <taxon>Microdochiaceae</taxon>
        <taxon>Microdochium</taxon>
    </lineage>
</organism>
<comment type="catalytic activity">
    <reaction evidence="1">
        <text>Thiol-dependent hydrolysis of ester, thioester, amide, peptide and isopeptide bonds formed by the C-terminal Gly of ubiquitin (a 76-residue protein attached to proteins as an intracellular targeting signal).</text>
        <dbReference type="EC" id="3.4.19.12"/>
    </reaction>
</comment>
<evidence type="ECO:0000313" key="13">
    <source>
        <dbReference type="Proteomes" id="UP000070501"/>
    </source>
</evidence>
<dbReference type="Pfam" id="PF12359">
    <property type="entry name" value="DUF3645"/>
    <property type="match status" value="1"/>
</dbReference>
<dbReference type="Pfam" id="PF20255">
    <property type="entry name" value="DUF6606"/>
    <property type="match status" value="1"/>
</dbReference>
<dbReference type="GO" id="GO:0004843">
    <property type="term" value="F:cysteine-type deubiquitinase activity"/>
    <property type="evidence" value="ECO:0007669"/>
    <property type="project" value="UniProtKB-EC"/>
</dbReference>
<reference evidence="13" key="1">
    <citation type="submission" date="2016-02" db="EMBL/GenBank/DDBJ databases">
        <title>Draft genome sequence of Microdochium bolleyi, a fungal endophyte of beachgrass.</title>
        <authorList>
            <consortium name="DOE Joint Genome Institute"/>
            <person name="David A.S."/>
            <person name="May G."/>
            <person name="Haridas S."/>
            <person name="Lim J."/>
            <person name="Wang M."/>
            <person name="Labutti K."/>
            <person name="Lipzen A."/>
            <person name="Barry K."/>
            <person name="Grigoriev I.V."/>
        </authorList>
    </citation>
    <scope>NUCLEOTIDE SEQUENCE [LARGE SCALE GENOMIC DNA]</scope>
    <source>
        <strain evidence="13">J235TASD1</strain>
    </source>
</reference>
<gene>
    <name evidence="12" type="ORF">Micbo1qcDRAFT_219949</name>
</gene>
<feature type="domain" description="DUF6606" evidence="11">
    <location>
        <begin position="17"/>
        <end position="294"/>
    </location>
</feature>
<evidence type="ECO:0000256" key="4">
    <source>
        <dbReference type="ARBA" id="ARBA00022786"/>
    </source>
</evidence>
<keyword evidence="13" id="KW-1185">Reference proteome</keyword>
<evidence type="ECO:0000256" key="8">
    <source>
        <dbReference type="SAM" id="MobiDB-lite"/>
    </source>
</evidence>
<feature type="domain" description="DUF3638" evidence="9">
    <location>
        <begin position="2038"/>
        <end position="2261"/>
    </location>
</feature>
<feature type="compositionally biased region" description="Acidic residues" evidence="8">
    <location>
        <begin position="2864"/>
        <end position="2876"/>
    </location>
</feature>
<evidence type="ECO:0000256" key="7">
    <source>
        <dbReference type="SAM" id="Coils"/>
    </source>
</evidence>
<keyword evidence="3" id="KW-0645">Protease</keyword>
<sequence>MAVEIDDMTREVAVYAINHLFLPPKLPEQDDYSQREVQALCDFVVSVLQNFLVHTSTQHKTTVQAGIDLLDSFMDVHTVGKEVVSIQPDRLVGKLRQLCTEGGSVLLQVSKQNAAILINRKTNELHFEVLELTPSNESILATKGRLVRDFPGQAFSVPVASLQGYDIIESLANSISKMSFQESTLSQPVANKNGADHIEIRESTNPIIVTDFLSALLLTLGEPVSVATIRKNMREEVMYESCLVPWTRSPTWLVFRVALHLTMARLENDMSSATEVALAPIYKQFVVYLMARLSHVALRHDLASDVLHVMTSKLSRRLHKLGSAAPAWVLSYVGDVVAKTNVVLKQRWALICEKDPRTPGFPLLQDLDFHQDTFASIPNLDNFIAGLANPQLQQPEVMFAPGHTLSHLATGKLPSVTASKDKYTSFHLAAIETWVEHSLDSWIKREASSPKACAASFQLLQDYHKAATKLYCNNPEGTSLMILTCMELWIGCNKSAQRICPLLAKFHDATIQPSLVLALLQSLILPRKSQMVRLHVIEEYLQICSKNSHSESPSIFSSYGQAKSFFVSYYNQSPDQQVLKALIEADATAERQRRQAELREKQERYRNLVTESETLNHDYYTSYTREGYPRQEHNEWCCRRCELRRLYMAMEITVHEWPLPKAQQKAKNVVFELRPPTWFTPWRDATAYLLMSVLSLAYGMEESANERHHLSTYPQLKQYASIPTGQRITLLSTVKSFLLAHYRTIKINVVTRDDQVLVGHALRYRYYNETDRSFTGCLVMKEKVPNNCMFKLPVGDAAMQHFLYRPASEPNGPPPNKVIADQHICPQHLSTAAFKELCVLPLGFRLQWQNILRQLRAPSVDFIQQSTFTFIAQCVTQAGPAKSDSILRASHSILSDCQFSRELVMSVVDVALGLSESWKSAEAFRAFILIVTRLLQLTSDTSTINLCRKFLQSARKTTLGWAKSLKEKARESQDAETRGEFRQRAAKCALICALAFDLDDDYLSSSLQDPAALSLFLQCSLVVCEGTESGTGGHNLGSLYWQWQRVCYRALPFLTRLITGGSAALDDAIKNSWSGHHLQQGWASVSARNPEWLVRQRSSTSSPTVHFNLLNGELLVNGLPLNRLPSDYESHPTYEILFGKAIIEVMPGDVPGFPFSTNVPFAGHDVQFALTPLSPELRIRATKDDHVLHFVPARLLYGYFPDAFVTDYVHLYDEGTRSLFLRPLDSPWAAASQPWVLKRAGQGHPWQLRKDTSTIISLRTSTSKAIAGILGTLEDEHRIHCISSFDHKRLDIELPGLRIRFYLESGDKAVSCRDFRGMIVDDDQQAGTLIGLSSKLVLKSQTSPSDRRVLVPDGCAKPTKTTDHVVVHISKPFSTYVHVYRIDTLLGGLVEERGLQSKLFRSHLHALTAYCLPDPLTSRTGTEEALRILRSAAVRSFNGLSREAIDLLRTIAAVTPERTYYPSHLRVMQTIHWSSSLGFLAQHDSFVEAAVELLGQAGAHKFFHEDHDHVHPSRLLPAPHRHLLERNKIRVSQCRVAKFGAEDHTASHDSVYPGRDKDSGSDTATTTYAIADSIRRCQAEPHTAVEPRLADHLWAFLQTHCIANEMNKLCISELPYDTQWFRPWDSGTEEYITENFLELHRMLSATDTGCKPLTLATWLASLSCAPEADMSVVHVLATFYTASGEMRRVRLPQSSFQFQLSRGRELQRGQVFSVIEKHLRFFDKYTDIIEGQWQYETLEAYHERGHRSWRERANAAAEQLWDHFRSQWPCSSPSAPTSGPVRTKAQQYFLISSIMPRIQALFGVWYENLQFYKYLEEISAIVSQHKTTIIKPRQGVMTALPIPIPAGRGAVLVGDLFSQPAPSIIALAEVDFAGKFIASEDSTTAAVVASRAHLRGLFCTIRSWADSPFQKHYIDGLEASLDALEKGDFSGKTLLKRPERLSGILEVNLKDCDVLVKKIYQTMVDAVTRQFSDAFQLPRLSPILFLEQLNRHHWNTLSCGWKKLLIEYGLALTRLQRARRLKLARGATLIKELRNNGHVNWTPAEHAEWLLLEIEGAILIRDVQVDIARHMQSPAGGLNSVMQLNMGEGKSSVIVPMLVTSLTDNGKLMRVVVAKPQSKQMLQMLISKLGGLVDRQVFHLPFSRAIKIGTTELTAIQQLFTRCRAEGGVLLVQPEHILSFQLMGIEHKISQRHETADRLLQLHEFMRDHSRDVVDESDENFSPKFELVYSLGLQQPIDHSPVRWTCIQEVLDVIRTCLPQLKEDFPHGIDVHEGPRGCFPRTRLIEPAASEQLLDRLATYVCDRALKGFSITQASRALRNAIYEYIRNPQVSAANIQRVELAPPVGFWSDATKNTLLLLRGLMANGILAFAFGQKRWRVDYGLDIWRNPPTRLAVPYRAKDHPSARSEFSHPDVVIVLTSLSYYYQGLTNEQLRSTLAHLDRSDQAADEYGTWVRDAANLPGSLHQFSGVNLGDQDLCNKKLFPCLKYAKATIDYFLAHIVFTKEMKEFPSRLSASGWDIGEQKTHPTTGFSGTNDAQIVLPLSVKQTMLPAQAHTNALVLQYLAQPETAVEIIPSLDPSFPDETAPSSSLPTTSSDQLLKMVIAMDPPVRVILDVGAQIIELDNLEVAQRWLEHLEDDSGTEGAVFVDQNDDICVVDRKGRIEPLQSSPFLNQLNLCVVFLDDAHTRGIDLKFPENYRAAVTLGANLVKDRLMQACMRMRELGKGQSVVFCVPIEILRKINRLMDHADEERGIQPVDVLAWAISDTWQDARRLTALWAMQGERHEHHSQKWDQARGNGSFGFSEQLAREQLEDEAQPLESRYRPRVSAASVTGPAGMSETQRLIRRRCLELDVDGDSSAVLQEEQERELAPEVEEERQLQRPEPAQPLKHSIHHDVISFIRTGDLPSESTAFVPVFQSLQDSSAARYLAKLRHRASLLYCTRDFQATIVPPSGTKYSSDSYQRPVQWVLTSTGCASKRLSGKAAFKHMLIISPHEAQELMATIMTSTSVALHLYAPLLDRSLHSLDRLDLYTVPAQPAGLAVPPQVILELDLFAGQLYFKTFGEFQALCEYIRVQPPPAPTGAIGSSETGIEEGSSGEGRSNLVGLLNIIMMKIRRDCETIDKTHTGKALDGRLLGEDDFDE</sequence>